<reference evidence="1" key="1">
    <citation type="submission" date="2021-05" db="EMBL/GenBank/DDBJ databases">
        <authorList>
            <person name="Alioto T."/>
            <person name="Alioto T."/>
            <person name="Gomez Garrido J."/>
        </authorList>
    </citation>
    <scope>NUCLEOTIDE SEQUENCE</scope>
</reference>
<evidence type="ECO:0000313" key="1">
    <source>
        <dbReference type="EMBL" id="CAG6745467.1"/>
    </source>
</evidence>
<sequence>MVPDTLLLKLISSPYNEEERDFFFIMMTSKIKDGHVHCSLMSCPECSDSQTVWFIIMDFIVEEELRLLRGMFLVVIMSLNFRGSCWFSSRTLDSFLENTIFYLDEFKFINLFLTF</sequence>
<accession>A0A8D9E9L0</accession>
<organism evidence="1">
    <name type="scientific">Cacopsylla melanoneura</name>
    <dbReference type="NCBI Taxonomy" id="428564"/>
    <lineage>
        <taxon>Eukaryota</taxon>
        <taxon>Metazoa</taxon>
        <taxon>Ecdysozoa</taxon>
        <taxon>Arthropoda</taxon>
        <taxon>Hexapoda</taxon>
        <taxon>Insecta</taxon>
        <taxon>Pterygota</taxon>
        <taxon>Neoptera</taxon>
        <taxon>Paraneoptera</taxon>
        <taxon>Hemiptera</taxon>
        <taxon>Sternorrhyncha</taxon>
        <taxon>Psylloidea</taxon>
        <taxon>Psyllidae</taxon>
        <taxon>Psyllinae</taxon>
        <taxon>Cacopsylla</taxon>
    </lineage>
</organism>
<dbReference type="EMBL" id="HBUF01496321">
    <property type="protein sequence ID" value="CAG6745467.1"/>
    <property type="molecule type" value="Transcribed_RNA"/>
</dbReference>
<name>A0A8D9E9L0_9HEMI</name>
<proteinExistence type="predicted"/>
<dbReference type="AlphaFoldDB" id="A0A8D9E9L0"/>
<protein>
    <submittedName>
        <fullName evidence="1">Uncharacterized protein</fullName>
    </submittedName>
</protein>